<sequence>MLKSKRGSLADHVNGVMRFATRRARSKAFQILDRLSPLVLPVCITTFFLRRHFINKKKALATKKVERGTPATWPPQAAKPRRDFKIKREARTEAANEEAQIRHQKLLEQLANASNQGAVATTTADSEDTAETSKGGEGDQQSFFKMLQSMGFKVMPGKDGQVFLVPPGQEGGEDGQEVDEMIGEEEGEGYDEDDDGGEEDEVVEEQ</sequence>
<organism evidence="3 4">
    <name type="scientific">Chlamydomonas eustigma</name>
    <dbReference type="NCBI Taxonomy" id="1157962"/>
    <lineage>
        <taxon>Eukaryota</taxon>
        <taxon>Viridiplantae</taxon>
        <taxon>Chlorophyta</taxon>
        <taxon>core chlorophytes</taxon>
        <taxon>Chlorophyceae</taxon>
        <taxon>CS clade</taxon>
        <taxon>Chlamydomonadales</taxon>
        <taxon>Chlamydomonadaceae</taxon>
        <taxon>Chlamydomonas</taxon>
    </lineage>
</organism>
<reference evidence="3 4" key="1">
    <citation type="submission" date="2017-08" db="EMBL/GenBank/DDBJ databases">
        <title>Acidophilic green algal genome provides insights into adaptation to an acidic environment.</title>
        <authorList>
            <person name="Hirooka S."/>
            <person name="Hirose Y."/>
            <person name="Kanesaki Y."/>
            <person name="Higuchi S."/>
            <person name="Fujiwara T."/>
            <person name="Onuma R."/>
            <person name="Era A."/>
            <person name="Ohbayashi R."/>
            <person name="Uzuka A."/>
            <person name="Nozaki H."/>
            <person name="Yoshikawa H."/>
            <person name="Miyagishima S.Y."/>
        </authorList>
    </citation>
    <scope>NUCLEOTIDE SEQUENCE [LARGE SCALE GENOMIC DNA]</scope>
    <source>
        <strain evidence="3 4">NIES-2499</strain>
    </source>
</reference>
<proteinExistence type="predicted"/>
<comment type="caution">
    <text evidence="3">The sequence shown here is derived from an EMBL/GenBank/DDBJ whole genome shotgun (WGS) entry which is preliminary data.</text>
</comment>
<evidence type="ECO:0000313" key="4">
    <source>
        <dbReference type="Proteomes" id="UP000232323"/>
    </source>
</evidence>
<protein>
    <submittedName>
        <fullName evidence="3">Uncharacterized protein</fullName>
    </submittedName>
</protein>
<feature type="compositionally biased region" description="Acidic residues" evidence="2">
    <location>
        <begin position="171"/>
        <end position="206"/>
    </location>
</feature>
<feature type="region of interest" description="Disordered" evidence="2">
    <location>
        <begin position="158"/>
        <end position="206"/>
    </location>
</feature>
<name>A0A250X6X3_9CHLO</name>
<evidence type="ECO:0000256" key="1">
    <source>
        <dbReference type="SAM" id="Coils"/>
    </source>
</evidence>
<feature type="coiled-coil region" evidence="1">
    <location>
        <begin position="89"/>
        <end position="116"/>
    </location>
</feature>
<dbReference type="EMBL" id="BEGY01000036">
    <property type="protein sequence ID" value="GAX78796.1"/>
    <property type="molecule type" value="Genomic_DNA"/>
</dbReference>
<feature type="region of interest" description="Disordered" evidence="2">
    <location>
        <begin position="116"/>
        <end position="140"/>
    </location>
</feature>
<evidence type="ECO:0000256" key="2">
    <source>
        <dbReference type="SAM" id="MobiDB-lite"/>
    </source>
</evidence>
<evidence type="ECO:0000313" key="3">
    <source>
        <dbReference type="EMBL" id="GAX78796.1"/>
    </source>
</evidence>
<keyword evidence="1" id="KW-0175">Coiled coil</keyword>
<keyword evidence="4" id="KW-1185">Reference proteome</keyword>
<dbReference type="Proteomes" id="UP000232323">
    <property type="component" value="Unassembled WGS sequence"/>
</dbReference>
<gene>
    <name evidence="3" type="ORF">CEUSTIGMA_g6233.t1</name>
</gene>
<accession>A0A250X6X3</accession>
<dbReference type="AlphaFoldDB" id="A0A250X6X3"/>